<dbReference type="Gene3D" id="2.130.10.10">
    <property type="entry name" value="YVTN repeat-like/Quinoprotein amine dehydrogenase"/>
    <property type="match status" value="1"/>
</dbReference>
<keyword evidence="2" id="KW-0677">Repeat</keyword>
<gene>
    <name evidence="3" type="primary">NCL1_16032</name>
    <name evidence="3" type="ORF">TNIN_483791</name>
</gene>
<dbReference type="EMBL" id="BMAV01002338">
    <property type="protein sequence ID" value="GFY41187.1"/>
    <property type="molecule type" value="Genomic_DNA"/>
</dbReference>
<dbReference type="InterPro" id="IPR001680">
    <property type="entry name" value="WD40_rpt"/>
</dbReference>
<evidence type="ECO:0000256" key="2">
    <source>
        <dbReference type="ARBA" id="ARBA00022737"/>
    </source>
</evidence>
<accession>A0A8X6WV65</accession>
<evidence type="ECO:0000256" key="1">
    <source>
        <dbReference type="ARBA" id="ARBA00022574"/>
    </source>
</evidence>
<comment type="caution">
    <text evidence="3">The sequence shown here is derived from an EMBL/GenBank/DDBJ whole genome shotgun (WGS) entry which is preliminary data.</text>
</comment>
<dbReference type="OrthoDB" id="6412320at2759"/>
<dbReference type="InterPro" id="IPR052254">
    <property type="entry name" value="CUL4-DDB1_E3_ligase_receptor"/>
</dbReference>
<dbReference type="InterPro" id="IPR036322">
    <property type="entry name" value="WD40_repeat_dom_sf"/>
</dbReference>
<dbReference type="SMART" id="SM00320">
    <property type="entry name" value="WD40"/>
    <property type="match status" value="2"/>
</dbReference>
<dbReference type="InterPro" id="IPR015943">
    <property type="entry name" value="WD40/YVTN_repeat-like_dom_sf"/>
</dbReference>
<dbReference type="Pfam" id="PF23761">
    <property type="entry name" value="Beta-prop_DCAF4"/>
    <property type="match status" value="1"/>
</dbReference>
<evidence type="ECO:0000313" key="3">
    <source>
        <dbReference type="EMBL" id="GFY41187.1"/>
    </source>
</evidence>
<dbReference type="Proteomes" id="UP000886998">
    <property type="component" value="Unassembled WGS sequence"/>
</dbReference>
<dbReference type="AlphaFoldDB" id="A0A8X6WV65"/>
<keyword evidence="1" id="KW-0853">WD repeat</keyword>
<reference evidence="3" key="1">
    <citation type="submission" date="2020-08" db="EMBL/GenBank/DDBJ databases">
        <title>Multicomponent nature underlies the extraordinary mechanical properties of spider dragline silk.</title>
        <authorList>
            <person name="Kono N."/>
            <person name="Nakamura H."/>
            <person name="Mori M."/>
            <person name="Yoshida Y."/>
            <person name="Ohtoshi R."/>
            <person name="Malay A.D."/>
            <person name="Moran D.A.P."/>
            <person name="Tomita M."/>
            <person name="Numata K."/>
            <person name="Arakawa K."/>
        </authorList>
    </citation>
    <scope>NUCLEOTIDE SEQUENCE</scope>
</reference>
<name>A0A8X6WV65_9ARAC</name>
<evidence type="ECO:0000313" key="4">
    <source>
        <dbReference type="Proteomes" id="UP000886998"/>
    </source>
</evidence>
<dbReference type="SUPFAM" id="SSF50978">
    <property type="entry name" value="WD40 repeat-like"/>
    <property type="match status" value="1"/>
</dbReference>
<dbReference type="GO" id="GO:0080008">
    <property type="term" value="C:Cul4-RING E3 ubiquitin ligase complex"/>
    <property type="evidence" value="ECO:0007669"/>
    <property type="project" value="TreeGrafter"/>
</dbReference>
<dbReference type="PANTHER" id="PTHR44472">
    <property type="entry name" value="DDB1- AND CUL4-ASSOCIATED FACTOR 4-RELATED"/>
    <property type="match status" value="1"/>
</dbReference>
<organism evidence="3 4">
    <name type="scientific">Trichonephila inaurata madagascariensis</name>
    <dbReference type="NCBI Taxonomy" id="2747483"/>
    <lineage>
        <taxon>Eukaryota</taxon>
        <taxon>Metazoa</taxon>
        <taxon>Ecdysozoa</taxon>
        <taxon>Arthropoda</taxon>
        <taxon>Chelicerata</taxon>
        <taxon>Arachnida</taxon>
        <taxon>Araneae</taxon>
        <taxon>Araneomorphae</taxon>
        <taxon>Entelegynae</taxon>
        <taxon>Araneoidea</taxon>
        <taxon>Nephilidae</taxon>
        <taxon>Trichonephila</taxon>
        <taxon>Trichonephila inaurata</taxon>
    </lineage>
</organism>
<proteinExistence type="predicted"/>
<sequence>MAKNPSYHFGKGGILNNIALRELGMIRNSTFHEKITKIRIDQLPELGIHTTSKDVWVYRQSYRTGPEGCIIGLRQYRKPHCETMHSTGILAVNLEYNMESTVRPKSNTPLPLISTFKIEAILPKNISVTDSCDLLYDGRTPILYVGNYNNGESAVGLTFFNCEGSDNDLEWKVGSHTFCCSSNIHSGRFAIGCKGSIYLGVVDFTRRKKYNIPGNVLALDFNNDGNLIFTGSDEQGIEVIDIRDFTKEIPLHIRKSSSGKSSSARKKDPLFRESLIVNKMKLLSDQVTLITTDIEGVMRKLDLRMRRSVLTYSEHVGFEYPRTLCLDESLDLLCAAGKDNYIRIWSLSSGHLHWADKIESPVQPAEETVTHCCIISSQRRWFISVIENDKLIPLVPAPDYLYV</sequence>
<keyword evidence="4" id="KW-1185">Reference proteome</keyword>
<protein>
    <submittedName>
        <fullName evidence="3">DDB1-and CUL4-associated factor 4-like protein 1</fullName>
    </submittedName>
</protein>
<dbReference type="PANTHER" id="PTHR44472:SF1">
    <property type="entry name" value="DDB1 AND CUL4 ASSOCIATED FACTOR 4"/>
    <property type="match status" value="1"/>
</dbReference>